<name>A0A1X2H404_SYNRA</name>
<evidence type="ECO:0000256" key="4">
    <source>
        <dbReference type="ARBA" id="ARBA00022989"/>
    </source>
</evidence>
<comment type="caution">
    <text evidence="6">Lacks conserved residue(s) required for the propagation of feature annotation.</text>
</comment>
<dbReference type="AlphaFoldDB" id="A0A1X2H404"/>
<comment type="caution">
    <text evidence="7">The sequence shown here is derived from an EMBL/GenBank/DDBJ whole genome shotgun (WGS) entry which is preliminary data.</text>
</comment>
<feature type="transmembrane region" description="Helical" evidence="6">
    <location>
        <begin position="49"/>
        <end position="67"/>
    </location>
</feature>
<dbReference type="FunCoup" id="A0A1X2H404">
    <property type="interactions" value="117"/>
</dbReference>
<dbReference type="GO" id="GO:0016020">
    <property type="term" value="C:membrane"/>
    <property type="evidence" value="ECO:0007669"/>
    <property type="project" value="UniProtKB-SubCell"/>
</dbReference>
<reference evidence="7 8" key="1">
    <citation type="submission" date="2016-07" db="EMBL/GenBank/DDBJ databases">
        <title>Pervasive Adenine N6-methylation of Active Genes in Fungi.</title>
        <authorList>
            <consortium name="DOE Joint Genome Institute"/>
            <person name="Mondo S.J."/>
            <person name="Dannebaum R.O."/>
            <person name="Kuo R.C."/>
            <person name="Labutti K."/>
            <person name="Haridas S."/>
            <person name="Kuo A."/>
            <person name="Salamov A."/>
            <person name="Ahrendt S.R."/>
            <person name="Lipzen A."/>
            <person name="Sullivan W."/>
            <person name="Andreopoulos W.B."/>
            <person name="Clum A."/>
            <person name="Lindquist E."/>
            <person name="Daum C."/>
            <person name="Ramamoorthy G.K."/>
            <person name="Gryganskyi A."/>
            <person name="Culley D."/>
            <person name="Magnuson J.K."/>
            <person name="James T.Y."/>
            <person name="O'Malley M.A."/>
            <person name="Stajich J.E."/>
            <person name="Spatafora J.W."/>
            <person name="Visel A."/>
            <person name="Grigoriev I.V."/>
        </authorList>
    </citation>
    <scope>NUCLEOTIDE SEQUENCE [LARGE SCALE GENOMIC DNA]</scope>
    <source>
        <strain evidence="7 8">NRRL 2496</strain>
    </source>
</reference>
<comment type="subcellular location">
    <subcellularLocation>
        <location evidence="1 6">Membrane</location>
        <topology evidence="1 6">Multi-pass membrane protein</topology>
    </subcellularLocation>
</comment>
<dbReference type="PANTHER" id="PTHR12300:SF161">
    <property type="entry name" value="RECEPTOR EXPRESSION-ENHANCING PROTEIN"/>
    <property type="match status" value="1"/>
</dbReference>
<dbReference type="EMBL" id="MCGN01000009">
    <property type="protein sequence ID" value="ORY93139.1"/>
    <property type="molecule type" value="Genomic_DNA"/>
</dbReference>
<sequence>MTTANTPNLYSVEGVQAKVQQGLTCLDKELSQYKYCNEIERRTGVPKSYFVLGAGALFFIMIFFNLAGQLLTNLVSWAYPAYASFKAIESAGTADDKQWLTYWTVIGFVQIVEFFSDVLLYWFPFYYLFKTILVLWLALPQFRGAEILYTRILRPYLLKAQGDIDSRAEQLREKVGDVASEFSKKD</sequence>
<evidence type="ECO:0000256" key="2">
    <source>
        <dbReference type="ARBA" id="ARBA00008573"/>
    </source>
</evidence>
<dbReference type="Pfam" id="PF03134">
    <property type="entry name" value="TB2_DP1_HVA22"/>
    <property type="match status" value="1"/>
</dbReference>
<dbReference type="OMA" id="DTQYWVV"/>
<comment type="similarity">
    <text evidence="2 6">Belongs to the DP1 family.</text>
</comment>
<evidence type="ECO:0000313" key="7">
    <source>
        <dbReference type="EMBL" id="ORY93139.1"/>
    </source>
</evidence>
<accession>A0A1X2H404</accession>
<evidence type="ECO:0000256" key="3">
    <source>
        <dbReference type="ARBA" id="ARBA00022692"/>
    </source>
</evidence>
<evidence type="ECO:0000256" key="5">
    <source>
        <dbReference type="ARBA" id="ARBA00023136"/>
    </source>
</evidence>
<evidence type="ECO:0000313" key="8">
    <source>
        <dbReference type="Proteomes" id="UP000242180"/>
    </source>
</evidence>
<dbReference type="InterPro" id="IPR004345">
    <property type="entry name" value="TB2_DP1_HVA22"/>
</dbReference>
<dbReference type="Proteomes" id="UP000242180">
    <property type="component" value="Unassembled WGS sequence"/>
</dbReference>
<feature type="transmembrane region" description="Helical" evidence="6">
    <location>
        <begin position="119"/>
        <end position="139"/>
    </location>
</feature>
<protein>
    <recommendedName>
        <fullName evidence="6">Protein YOP1</fullName>
    </recommendedName>
</protein>
<dbReference type="PANTHER" id="PTHR12300">
    <property type="entry name" value="HVA22-LIKE PROTEINS"/>
    <property type="match status" value="1"/>
</dbReference>
<proteinExistence type="inferred from homology"/>
<dbReference type="InParanoid" id="A0A1X2H404"/>
<evidence type="ECO:0000256" key="6">
    <source>
        <dbReference type="RuleBase" id="RU362006"/>
    </source>
</evidence>
<gene>
    <name evidence="7" type="ORF">BCR43DRAFT_496384</name>
</gene>
<keyword evidence="4 6" id="KW-1133">Transmembrane helix</keyword>
<dbReference type="OrthoDB" id="10009287at2759"/>
<keyword evidence="5 6" id="KW-0472">Membrane</keyword>
<organism evidence="7 8">
    <name type="scientific">Syncephalastrum racemosum</name>
    <name type="common">Filamentous fungus</name>
    <dbReference type="NCBI Taxonomy" id="13706"/>
    <lineage>
        <taxon>Eukaryota</taxon>
        <taxon>Fungi</taxon>
        <taxon>Fungi incertae sedis</taxon>
        <taxon>Mucoromycota</taxon>
        <taxon>Mucoromycotina</taxon>
        <taxon>Mucoromycetes</taxon>
        <taxon>Mucorales</taxon>
        <taxon>Syncephalastraceae</taxon>
        <taxon>Syncephalastrum</taxon>
    </lineage>
</organism>
<dbReference type="STRING" id="13706.A0A1X2H404"/>
<keyword evidence="3 6" id="KW-0812">Transmembrane</keyword>
<evidence type="ECO:0000256" key="1">
    <source>
        <dbReference type="ARBA" id="ARBA00004141"/>
    </source>
</evidence>
<keyword evidence="8" id="KW-1185">Reference proteome</keyword>